<dbReference type="AlphaFoldDB" id="A0A2S4KM50"/>
<feature type="region of interest" description="Disordered" evidence="1">
    <location>
        <begin position="178"/>
        <end position="370"/>
    </location>
</feature>
<keyword evidence="2" id="KW-0732">Signal</keyword>
<accession>A0A2S4KM50</accession>
<organism evidence="3 4">
    <name type="scientific">Tolypocladium paradoxum</name>
    <dbReference type="NCBI Taxonomy" id="94208"/>
    <lineage>
        <taxon>Eukaryota</taxon>
        <taxon>Fungi</taxon>
        <taxon>Dikarya</taxon>
        <taxon>Ascomycota</taxon>
        <taxon>Pezizomycotina</taxon>
        <taxon>Sordariomycetes</taxon>
        <taxon>Hypocreomycetidae</taxon>
        <taxon>Hypocreales</taxon>
        <taxon>Ophiocordycipitaceae</taxon>
        <taxon>Tolypocladium</taxon>
    </lineage>
</organism>
<feature type="chain" id="PRO_5015552835" evidence="2">
    <location>
        <begin position="20"/>
        <end position="405"/>
    </location>
</feature>
<sequence>MHLWTRCSALLAGLTGVAAQFSFPVASTALKRGERCQIRWNTKGLQGPLSINLIPSDSLGSNIVAQRIATNVENTGILAWAPDLSTAAFPSFSMVIIDSRSTTIASEPFLIGSLTQQPALTTAKMPQLATLTAENSGGQVVTRTATTGMKNNVVPSPTGPIELHQSGTKVLGAIMGADPAEKAGDDDGGNAGGLKPLPAFAGGNQENTGGALQPLPNMPADSSQGEATTATTDQEAKATQTQSTKDARPAEKPAASAEKPAANTGEAACNSVAAPTPPPADGAVVPEQAAPGVESSNPDEGAATDSSSPPGEDKAGGAAATAELSPGPPPGTVTGTASITSGAPRPSFTTLTGVTLSPSPVEPGATGATRPGLRAANSAALGVGIAPGVLRGVAGFAALAIAVVL</sequence>
<name>A0A2S4KM50_9HYPO</name>
<dbReference type="STRING" id="94208.A0A2S4KM50"/>
<dbReference type="OrthoDB" id="3542162at2759"/>
<evidence type="ECO:0000256" key="1">
    <source>
        <dbReference type="SAM" id="MobiDB-lite"/>
    </source>
</evidence>
<feature type="compositionally biased region" description="Polar residues" evidence="1">
    <location>
        <begin position="220"/>
        <end position="244"/>
    </location>
</feature>
<evidence type="ECO:0000256" key="2">
    <source>
        <dbReference type="SAM" id="SignalP"/>
    </source>
</evidence>
<evidence type="ECO:0000313" key="3">
    <source>
        <dbReference type="EMBL" id="POR31277.1"/>
    </source>
</evidence>
<evidence type="ECO:0000313" key="4">
    <source>
        <dbReference type="Proteomes" id="UP000237481"/>
    </source>
</evidence>
<dbReference type="Proteomes" id="UP000237481">
    <property type="component" value="Unassembled WGS sequence"/>
</dbReference>
<proteinExistence type="predicted"/>
<feature type="compositionally biased region" description="Polar residues" evidence="1">
    <location>
        <begin position="337"/>
        <end position="358"/>
    </location>
</feature>
<reference evidence="3 4" key="1">
    <citation type="submission" date="2018-01" db="EMBL/GenBank/DDBJ databases">
        <title>Harnessing the power of phylogenomics to disentangle the directionality and signatures of interkingdom host jumping in the parasitic fungal genus Tolypocladium.</title>
        <authorList>
            <person name="Quandt C.A."/>
            <person name="Patterson W."/>
            <person name="Spatafora J.W."/>
        </authorList>
    </citation>
    <scope>NUCLEOTIDE SEQUENCE [LARGE SCALE GENOMIC DNA]</scope>
    <source>
        <strain evidence="3 4">NRBC 100945</strain>
    </source>
</reference>
<comment type="caution">
    <text evidence="3">The sequence shown here is derived from an EMBL/GenBank/DDBJ whole genome shotgun (WGS) entry which is preliminary data.</text>
</comment>
<gene>
    <name evidence="3" type="ORF">TPAR_08483</name>
</gene>
<feature type="compositionally biased region" description="Polar residues" evidence="1">
    <location>
        <begin position="294"/>
        <end position="309"/>
    </location>
</feature>
<protein>
    <submittedName>
        <fullName evidence="3">Uncharacterized protein</fullName>
    </submittedName>
</protein>
<feature type="signal peptide" evidence="2">
    <location>
        <begin position="1"/>
        <end position="19"/>
    </location>
</feature>
<dbReference type="EMBL" id="PKSG01001062">
    <property type="protein sequence ID" value="POR31277.1"/>
    <property type="molecule type" value="Genomic_DNA"/>
</dbReference>
<keyword evidence="4" id="KW-1185">Reference proteome</keyword>
<feature type="compositionally biased region" description="Low complexity" evidence="1">
    <location>
        <begin position="252"/>
        <end position="262"/>
    </location>
</feature>